<dbReference type="Proteomes" id="UP000095287">
    <property type="component" value="Unplaced"/>
</dbReference>
<protein>
    <submittedName>
        <fullName evidence="2">CPG4 domain-containing protein</fullName>
    </submittedName>
</protein>
<accession>A0A1I8AEI4</accession>
<reference evidence="2" key="1">
    <citation type="submission" date="2016-11" db="UniProtKB">
        <authorList>
            <consortium name="WormBaseParasite"/>
        </authorList>
    </citation>
    <scope>IDENTIFICATION</scope>
</reference>
<evidence type="ECO:0000313" key="1">
    <source>
        <dbReference type="Proteomes" id="UP000095287"/>
    </source>
</evidence>
<proteinExistence type="predicted"/>
<name>A0A1I8AEI4_9BILA</name>
<keyword evidence="1" id="KW-1185">Reference proteome</keyword>
<sequence>MWEQSHACHGRKICANNCVSTVLSSSGVNRPAVNTIISCLREEGDKVKEACHKSCGPTDAFEEQAYASDEDNNSQRSRLRMVRLTSSKCSYVKCFLQCSRKEYSKVCPKVGDSETPVGDFIGDFYDRLIKASREELTALDSVTNFIQRARLLECSFMHNPTEVFDAPVAVGRTGARLSRLFDNTMDSIQSFLNGFLKEFALR</sequence>
<organism evidence="1 2">
    <name type="scientific">Steinernema glaseri</name>
    <dbReference type="NCBI Taxonomy" id="37863"/>
    <lineage>
        <taxon>Eukaryota</taxon>
        <taxon>Metazoa</taxon>
        <taxon>Ecdysozoa</taxon>
        <taxon>Nematoda</taxon>
        <taxon>Chromadorea</taxon>
        <taxon>Rhabditida</taxon>
        <taxon>Tylenchina</taxon>
        <taxon>Panagrolaimomorpha</taxon>
        <taxon>Strongyloidoidea</taxon>
        <taxon>Steinernematidae</taxon>
        <taxon>Steinernema</taxon>
    </lineage>
</organism>
<dbReference type="WBParaSite" id="L893_g5123.t1">
    <property type="protein sequence ID" value="L893_g5123.t1"/>
    <property type="gene ID" value="L893_g5123"/>
</dbReference>
<dbReference type="AlphaFoldDB" id="A0A1I8AEI4"/>
<evidence type="ECO:0000313" key="2">
    <source>
        <dbReference type="WBParaSite" id="L893_g5123.t1"/>
    </source>
</evidence>